<reference evidence="3 4" key="1">
    <citation type="submission" date="2015-04" db="EMBL/GenBank/DDBJ databases">
        <title>Genome sequence of Ceratocystis platani, a major pathogen of plane trees.</title>
        <authorList>
            <person name="Belbahri L."/>
        </authorList>
    </citation>
    <scope>NUCLEOTIDE SEQUENCE [LARGE SCALE GENOMIC DNA]</scope>
    <source>
        <strain evidence="3 4">CFO</strain>
    </source>
</reference>
<dbReference type="Pfam" id="PF00388">
    <property type="entry name" value="PI-PLC-X"/>
    <property type="match status" value="1"/>
</dbReference>
<proteinExistence type="predicted"/>
<dbReference type="InterPro" id="IPR000909">
    <property type="entry name" value="PLipase_C_PInositol-sp_X_dom"/>
</dbReference>
<keyword evidence="3" id="KW-0456">Lyase</keyword>
<dbReference type="InterPro" id="IPR051057">
    <property type="entry name" value="PI-PLC_domain"/>
</dbReference>
<dbReference type="PANTHER" id="PTHR13593:SF113">
    <property type="entry name" value="SI:DKEY-266F7.9"/>
    <property type="match status" value="1"/>
</dbReference>
<comment type="caution">
    <text evidence="3">The sequence shown here is derived from an EMBL/GenBank/DDBJ whole genome shotgun (WGS) entry which is preliminary data.</text>
</comment>
<evidence type="ECO:0000313" key="3">
    <source>
        <dbReference type="EMBL" id="KKF92595.1"/>
    </source>
</evidence>
<dbReference type="GO" id="GO:0008081">
    <property type="term" value="F:phosphoric diester hydrolase activity"/>
    <property type="evidence" value="ECO:0007669"/>
    <property type="project" value="InterPro"/>
</dbReference>
<dbReference type="AlphaFoldDB" id="A0A0F8B000"/>
<feature type="chain" id="PRO_5002527583" evidence="1">
    <location>
        <begin position="22"/>
        <end position="339"/>
    </location>
</feature>
<feature type="signal peptide" evidence="1">
    <location>
        <begin position="1"/>
        <end position="21"/>
    </location>
</feature>
<dbReference type="SMART" id="SM00148">
    <property type="entry name" value="PLCXc"/>
    <property type="match status" value="1"/>
</dbReference>
<dbReference type="EMBL" id="LBBL01000371">
    <property type="protein sequence ID" value="KKF92595.1"/>
    <property type="molecule type" value="Genomic_DNA"/>
</dbReference>
<name>A0A0F8B000_CERFI</name>
<feature type="domain" description="Phosphatidylinositol-specific phospholipase C X" evidence="2">
    <location>
        <begin position="45"/>
        <end position="195"/>
    </location>
</feature>
<gene>
    <name evidence="3" type="primary">plcA_20</name>
    <name evidence="3" type="ORF">CFO_g5052</name>
</gene>
<dbReference type="GO" id="GO:0004436">
    <property type="term" value="F:phosphatidylinositol diacylglycerol-lyase activity"/>
    <property type="evidence" value="ECO:0007669"/>
    <property type="project" value="UniProtKB-EC"/>
</dbReference>
<dbReference type="GO" id="GO:0006629">
    <property type="term" value="P:lipid metabolic process"/>
    <property type="evidence" value="ECO:0007669"/>
    <property type="project" value="InterPro"/>
</dbReference>
<evidence type="ECO:0000313" key="4">
    <source>
        <dbReference type="Proteomes" id="UP000034841"/>
    </source>
</evidence>
<dbReference type="SUPFAM" id="SSF51695">
    <property type="entry name" value="PLC-like phosphodiesterases"/>
    <property type="match status" value="1"/>
</dbReference>
<evidence type="ECO:0000259" key="2">
    <source>
        <dbReference type="SMART" id="SM00148"/>
    </source>
</evidence>
<evidence type="ECO:0000256" key="1">
    <source>
        <dbReference type="SAM" id="SignalP"/>
    </source>
</evidence>
<dbReference type="PANTHER" id="PTHR13593">
    <property type="match status" value="1"/>
</dbReference>
<dbReference type="InterPro" id="IPR017946">
    <property type="entry name" value="PLC-like_Pdiesterase_TIM-brl"/>
</dbReference>
<accession>A0A0F8B000</accession>
<dbReference type="Proteomes" id="UP000034841">
    <property type="component" value="Unassembled WGS sequence"/>
</dbReference>
<dbReference type="EC" id="4.6.1.13" evidence="3"/>
<dbReference type="OrthoDB" id="1046782at2759"/>
<dbReference type="Gene3D" id="3.20.20.190">
    <property type="entry name" value="Phosphatidylinositol (PI) phosphodiesterase"/>
    <property type="match status" value="1"/>
</dbReference>
<dbReference type="PROSITE" id="PS50007">
    <property type="entry name" value="PIPLC_X_DOMAIN"/>
    <property type="match status" value="1"/>
</dbReference>
<sequence>MRFSLLTTLPFLALSYAGVFGDINDFWSFDVDVSELGSWMDTIADDTPLSSLSLPGTHNSMAYDLGGKPTQTQNVPLEKQLAGGIRYIDITCRYSRPNIWVYHGSDETGYSLEDVWKTMFDFLGKNPREAIVLRIQRGGIFGRSKAFAKAFNTQFYSSVSFAQRCFKFIYSEGVDGISTIPTLGKLRGKIFILQDFETDPVGRHGLPWSSHTVSNYHRKFSLGTMFSDMKWDGIKAHFSESPPQDSDKLRITYTTGSSSASPVSIAGQNYPGVGMNKLVGEYLSNEEGDCFGILAMDFPGKFLVEKIVELNNKYRVTESPSLAYDNSDADEAGYAGRGA</sequence>
<keyword evidence="1" id="KW-0732">Signal</keyword>
<keyword evidence="4" id="KW-1185">Reference proteome</keyword>
<organism evidence="3 4">
    <name type="scientific">Ceratocystis fimbriata f. sp. platani</name>
    <dbReference type="NCBI Taxonomy" id="88771"/>
    <lineage>
        <taxon>Eukaryota</taxon>
        <taxon>Fungi</taxon>
        <taxon>Dikarya</taxon>
        <taxon>Ascomycota</taxon>
        <taxon>Pezizomycotina</taxon>
        <taxon>Sordariomycetes</taxon>
        <taxon>Hypocreomycetidae</taxon>
        <taxon>Microascales</taxon>
        <taxon>Ceratocystidaceae</taxon>
        <taxon>Ceratocystis</taxon>
    </lineage>
</organism>
<protein>
    <submittedName>
        <fullName evidence="3">1-phosphatidylinositol phosphodiesterase</fullName>
        <ecNumber evidence="3">4.6.1.13</ecNumber>
    </submittedName>
</protein>